<dbReference type="Proteomes" id="UP000309174">
    <property type="component" value="Unassembled WGS sequence"/>
</dbReference>
<dbReference type="SUPFAM" id="SSF48452">
    <property type="entry name" value="TPR-like"/>
    <property type="match status" value="1"/>
</dbReference>
<name>A0A5C4JCF7_9ACTN</name>
<dbReference type="RefSeq" id="WP_138645874.1">
    <property type="nucleotide sequence ID" value="NZ_VCKW01000069.1"/>
</dbReference>
<keyword evidence="2" id="KW-1185">Reference proteome</keyword>
<dbReference type="EMBL" id="VCKW01000069">
    <property type="protein sequence ID" value="TMR00841.1"/>
    <property type="molecule type" value="Genomic_DNA"/>
</dbReference>
<comment type="caution">
    <text evidence="1">The sequence shown here is derived from an EMBL/GenBank/DDBJ whole genome shotgun (WGS) entry which is preliminary data.</text>
</comment>
<proteinExistence type="predicted"/>
<reference evidence="1 2" key="1">
    <citation type="submission" date="2019-05" db="EMBL/GenBank/DDBJ databases">
        <title>Draft genome sequence of Actinomadura sp. 14C53.</title>
        <authorList>
            <person name="Saricaoglu S."/>
            <person name="Isik K."/>
        </authorList>
    </citation>
    <scope>NUCLEOTIDE SEQUENCE [LARGE SCALE GENOMIC DNA]</scope>
    <source>
        <strain evidence="1 2">14C53</strain>
    </source>
</reference>
<evidence type="ECO:0000313" key="2">
    <source>
        <dbReference type="Proteomes" id="UP000309174"/>
    </source>
</evidence>
<protein>
    <recommendedName>
        <fullName evidence="3">Tetratricopeptide repeat protein</fullName>
    </recommendedName>
</protein>
<dbReference type="InterPro" id="IPR011990">
    <property type="entry name" value="TPR-like_helical_dom_sf"/>
</dbReference>
<accession>A0A5C4JCF7</accession>
<gene>
    <name evidence="1" type="ORF">ETD83_15745</name>
</gene>
<organism evidence="1 2">
    <name type="scientific">Actinomadura soli</name>
    <dbReference type="NCBI Taxonomy" id="2508997"/>
    <lineage>
        <taxon>Bacteria</taxon>
        <taxon>Bacillati</taxon>
        <taxon>Actinomycetota</taxon>
        <taxon>Actinomycetes</taxon>
        <taxon>Streptosporangiales</taxon>
        <taxon>Thermomonosporaceae</taxon>
        <taxon>Actinomadura</taxon>
    </lineage>
</organism>
<dbReference type="AlphaFoldDB" id="A0A5C4JCF7"/>
<sequence length="240" mass="26703">MIANDTYTSLHAARRLHVLGDWDHAAALLAEEQSAEALELKAEILYERFLFRLDGIEAAADAIAALDPETPQARMLTARLAYTRLLFRLDPLPDDYETAEAGYRFASADPKTHGWAEFHWGALLDNVREDGTAAKAHYTKALQVSQQEGDPILESIVLRHLAWRVIDGGDRDGGLRMLRRSLHLRSAAGMRPQIAAAQLLLACELPEDDPERATLLETARNLADELDLTWVRTGVEKLTA</sequence>
<dbReference type="OrthoDB" id="3477672at2"/>
<evidence type="ECO:0000313" key="1">
    <source>
        <dbReference type="EMBL" id="TMR00841.1"/>
    </source>
</evidence>
<evidence type="ECO:0008006" key="3">
    <source>
        <dbReference type="Google" id="ProtNLM"/>
    </source>
</evidence>